<protein>
    <submittedName>
        <fullName evidence="2">Uncharacterized protein</fullName>
    </submittedName>
</protein>
<gene>
    <name evidence="2" type="ORF">P7K49_009329</name>
</gene>
<evidence type="ECO:0000256" key="1">
    <source>
        <dbReference type="SAM" id="MobiDB-lite"/>
    </source>
</evidence>
<accession>A0ABQ9VLY1</accession>
<comment type="caution">
    <text evidence="2">The sequence shown here is derived from an EMBL/GenBank/DDBJ whole genome shotgun (WGS) entry which is preliminary data.</text>
</comment>
<organism evidence="2 3">
    <name type="scientific">Saguinus oedipus</name>
    <name type="common">Cotton-top tamarin</name>
    <name type="synonym">Oedipomidas oedipus</name>
    <dbReference type="NCBI Taxonomy" id="9490"/>
    <lineage>
        <taxon>Eukaryota</taxon>
        <taxon>Metazoa</taxon>
        <taxon>Chordata</taxon>
        <taxon>Craniata</taxon>
        <taxon>Vertebrata</taxon>
        <taxon>Euteleostomi</taxon>
        <taxon>Mammalia</taxon>
        <taxon>Eutheria</taxon>
        <taxon>Euarchontoglires</taxon>
        <taxon>Primates</taxon>
        <taxon>Haplorrhini</taxon>
        <taxon>Platyrrhini</taxon>
        <taxon>Cebidae</taxon>
        <taxon>Callitrichinae</taxon>
        <taxon>Saguinus</taxon>
    </lineage>
</organism>
<evidence type="ECO:0000313" key="3">
    <source>
        <dbReference type="Proteomes" id="UP001266305"/>
    </source>
</evidence>
<evidence type="ECO:0000313" key="2">
    <source>
        <dbReference type="EMBL" id="KAK2109583.1"/>
    </source>
</evidence>
<dbReference type="Proteomes" id="UP001266305">
    <property type="component" value="Unassembled WGS sequence"/>
</dbReference>
<dbReference type="EMBL" id="JASSZA010000005">
    <property type="protein sequence ID" value="KAK2109583.1"/>
    <property type="molecule type" value="Genomic_DNA"/>
</dbReference>
<feature type="compositionally biased region" description="Pro residues" evidence="1">
    <location>
        <begin position="46"/>
        <end position="56"/>
    </location>
</feature>
<feature type="region of interest" description="Disordered" evidence="1">
    <location>
        <begin position="1"/>
        <end position="83"/>
    </location>
</feature>
<feature type="compositionally biased region" description="Basic and acidic residues" evidence="1">
    <location>
        <begin position="13"/>
        <end position="36"/>
    </location>
</feature>
<keyword evidence="3" id="KW-1185">Reference proteome</keyword>
<sequence>MGAPDVAAAPQLGRERAPEESREKEEEEKEKEKEEGFSCGRELPPRLAPPPSPPRATHPASHFHSSPRSSGLPAAPPRTQSWEGWFQMGPQARRGCHCSEVAGAPLASASACRLYRVPAAEVSGAGAA</sequence>
<name>A0ABQ9VLY1_SAGOE</name>
<proteinExistence type="predicted"/>
<reference evidence="2 3" key="1">
    <citation type="submission" date="2023-05" db="EMBL/GenBank/DDBJ databases">
        <title>B98-5 Cell Line De Novo Hybrid Assembly: An Optical Mapping Approach.</title>
        <authorList>
            <person name="Kananen K."/>
            <person name="Auerbach J.A."/>
            <person name="Kautto E."/>
            <person name="Blachly J.S."/>
        </authorList>
    </citation>
    <scope>NUCLEOTIDE SEQUENCE [LARGE SCALE GENOMIC DNA]</scope>
    <source>
        <strain evidence="2">B95-8</strain>
        <tissue evidence="2">Cell line</tissue>
    </source>
</reference>